<evidence type="ECO:0000313" key="2">
    <source>
        <dbReference type="EMBL" id="CAE1316403.1"/>
    </source>
</evidence>
<feature type="transmembrane region" description="Helical" evidence="1">
    <location>
        <begin position="246"/>
        <end position="268"/>
    </location>
</feature>
<gene>
    <name evidence="2" type="ORF">SPHA_67128</name>
</gene>
<protein>
    <submittedName>
        <fullName evidence="2">Uncharacterized protein</fullName>
    </submittedName>
</protein>
<keyword evidence="1" id="KW-0472">Membrane</keyword>
<keyword evidence="1" id="KW-0812">Transmembrane</keyword>
<feature type="transmembrane region" description="Helical" evidence="1">
    <location>
        <begin position="107"/>
        <end position="131"/>
    </location>
</feature>
<reference evidence="2" key="1">
    <citation type="submission" date="2021-01" db="EMBL/GenBank/DDBJ databases">
        <authorList>
            <person name="Li R."/>
            <person name="Bekaert M."/>
        </authorList>
    </citation>
    <scope>NUCLEOTIDE SEQUENCE</scope>
    <source>
        <strain evidence="2">Farmed</strain>
    </source>
</reference>
<feature type="transmembrane region" description="Helical" evidence="1">
    <location>
        <begin position="189"/>
        <end position="213"/>
    </location>
</feature>
<feature type="transmembrane region" description="Helical" evidence="1">
    <location>
        <begin position="77"/>
        <end position="95"/>
    </location>
</feature>
<feature type="transmembrane region" description="Helical" evidence="1">
    <location>
        <begin position="137"/>
        <end position="158"/>
    </location>
</feature>
<feature type="transmembrane region" description="Helical" evidence="1">
    <location>
        <begin position="220"/>
        <end position="240"/>
    </location>
</feature>
<keyword evidence="1" id="KW-1133">Transmembrane helix</keyword>
<comment type="caution">
    <text evidence="2">The sequence shown here is derived from an EMBL/GenBank/DDBJ whole genome shotgun (WGS) entry which is preliminary data.</text>
</comment>
<evidence type="ECO:0000313" key="3">
    <source>
        <dbReference type="Proteomes" id="UP000597762"/>
    </source>
</evidence>
<accession>A0A812E9H6</accession>
<name>A0A812E9H6_ACAPH</name>
<dbReference type="AlphaFoldDB" id="A0A812E9H6"/>
<dbReference type="Proteomes" id="UP000597762">
    <property type="component" value="Unassembled WGS sequence"/>
</dbReference>
<keyword evidence="3" id="KW-1185">Reference proteome</keyword>
<organism evidence="2 3">
    <name type="scientific">Acanthosepion pharaonis</name>
    <name type="common">Pharaoh cuttlefish</name>
    <name type="synonym">Sepia pharaonis</name>
    <dbReference type="NCBI Taxonomy" id="158019"/>
    <lineage>
        <taxon>Eukaryota</taxon>
        <taxon>Metazoa</taxon>
        <taxon>Spiralia</taxon>
        <taxon>Lophotrochozoa</taxon>
        <taxon>Mollusca</taxon>
        <taxon>Cephalopoda</taxon>
        <taxon>Coleoidea</taxon>
        <taxon>Decapodiformes</taxon>
        <taxon>Sepiida</taxon>
        <taxon>Sepiina</taxon>
        <taxon>Sepiidae</taxon>
        <taxon>Acanthosepion</taxon>
    </lineage>
</organism>
<sequence>MLRFATSSLVSLSRPFRFNLSRRAVYCTNLRCAVCDFFSFLCVELCVFIPCNGSQACCFFQGWSSAIFIFHFLNRSIVSFFISSRVFLSLSFLPIRFKEPIFNSNQHIVFTCFLSFLFLFFIASFFPSFFISCFYSLLHPLFLLSLFLFPFFFNFFFLYSRHLSFFLSFFLSFYFDRCFLSPFFPTKNYTLSCISLTLFLYLSLSISLYLFLFLSHSTPVSLSFFIYLSLFLYLSLSLSLSSSISLILSLFLSLSLSSYSYLSIYFNVITEKIILSKVLEIA</sequence>
<dbReference type="EMBL" id="CAHIKZ030004854">
    <property type="protein sequence ID" value="CAE1316403.1"/>
    <property type="molecule type" value="Genomic_DNA"/>
</dbReference>
<proteinExistence type="predicted"/>
<feature type="transmembrane region" description="Helical" evidence="1">
    <location>
        <begin position="165"/>
        <end position="183"/>
    </location>
</feature>
<evidence type="ECO:0000256" key="1">
    <source>
        <dbReference type="SAM" id="Phobius"/>
    </source>
</evidence>